<keyword evidence="11" id="KW-0408">Iron</keyword>
<protein>
    <submittedName>
        <fullName evidence="13">Ubiquinol oxidase, mitochondrial</fullName>
    </submittedName>
</protein>
<sequence length="362" mass="41357">MMSQIPRGILALESKSNRFTLPALQALKKGNSYDSTFVRNLHSSFNPTLKNQLLHRTSPYAELAKPRTSGPDIYAKQLSTQVVNGMTQDENTKASNDHQYDWIDKEASDLIQKAYSRHKALADKSKSFPPSLSVKDLERIGTPYHYPPKDIVDRVALGSMKFLRVFVHAFFREKYDHHAVCLETVAAVPGLVGSFHRHLRSLRRMQRDHGWITVLQEEAENERMHLLIFMKVTKPTVLERALVVFAQGLYLSFYSSLYLVSPRAAHRLTGYLEEEAHRAYTEYLECIDNGKLKTKPAPEIAKKYYHLADDATMRDVILHVRADEAMHRDVNHHFGNKYSAGDLDSAVQALHSPEVDDISKRQ</sequence>
<gene>
    <name evidence="13" type="ORF">BWQ96_01497</name>
</gene>
<organism evidence="13 14">
    <name type="scientific">Gracilariopsis chorda</name>
    <dbReference type="NCBI Taxonomy" id="448386"/>
    <lineage>
        <taxon>Eukaryota</taxon>
        <taxon>Rhodophyta</taxon>
        <taxon>Florideophyceae</taxon>
        <taxon>Rhodymeniophycidae</taxon>
        <taxon>Gracilariales</taxon>
        <taxon>Gracilariaceae</taxon>
        <taxon>Gracilariopsis</taxon>
    </lineage>
</organism>
<keyword evidence="12" id="KW-0472">Membrane</keyword>
<accession>A0A2V3J2N8</accession>
<dbReference type="GO" id="GO:0010230">
    <property type="term" value="P:alternative respiration"/>
    <property type="evidence" value="ECO:0007669"/>
    <property type="project" value="TreeGrafter"/>
</dbReference>
<dbReference type="Proteomes" id="UP000247409">
    <property type="component" value="Unassembled WGS sequence"/>
</dbReference>
<keyword evidence="7" id="KW-0479">Metal-binding</keyword>
<keyword evidence="9" id="KW-1133">Transmembrane helix</keyword>
<evidence type="ECO:0000313" key="13">
    <source>
        <dbReference type="EMBL" id="PXF48645.1"/>
    </source>
</evidence>
<comment type="caution">
    <text evidence="13">The sequence shown here is derived from an EMBL/GenBank/DDBJ whole genome shotgun (WGS) entry which is preliminary data.</text>
</comment>
<dbReference type="GO" id="GO:0005739">
    <property type="term" value="C:mitochondrion"/>
    <property type="evidence" value="ECO:0007669"/>
    <property type="project" value="TreeGrafter"/>
</dbReference>
<comment type="subcellular location">
    <subcellularLocation>
        <location evidence="2">Membrane</location>
    </subcellularLocation>
</comment>
<keyword evidence="8" id="KW-0249">Electron transport</keyword>
<keyword evidence="14" id="KW-1185">Reference proteome</keyword>
<dbReference type="OrthoDB" id="16906at2759"/>
<evidence type="ECO:0000256" key="11">
    <source>
        <dbReference type="ARBA" id="ARBA00023004"/>
    </source>
</evidence>
<evidence type="ECO:0000256" key="7">
    <source>
        <dbReference type="ARBA" id="ARBA00022723"/>
    </source>
</evidence>
<keyword evidence="5" id="KW-0679">Respiratory chain</keyword>
<evidence type="ECO:0000256" key="5">
    <source>
        <dbReference type="ARBA" id="ARBA00022660"/>
    </source>
</evidence>
<dbReference type="PANTHER" id="PTHR31803">
    <property type="entry name" value="ALTERNATIVE OXIDASE"/>
    <property type="match status" value="1"/>
</dbReference>
<proteinExistence type="inferred from homology"/>
<reference evidence="13 14" key="1">
    <citation type="journal article" date="2018" name="Mol. Biol. Evol.">
        <title>Analysis of the draft genome of the red seaweed Gracilariopsis chorda provides insights into genome size evolution in Rhodophyta.</title>
        <authorList>
            <person name="Lee J."/>
            <person name="Yang E.C."/>
            <person name="Graf L."/>
            <person name="Yang J.H."/>
            <person name="Qiu H."/>
            <person name="Zel Zion U."/>
            <person name="Chan C.X."/>
            <person name="Stephens T.G."/>
            <person name="Weber A.P.M."/>
            <person name="Boo G.H."/>
            <person name="Boo S.M."/>
            <person name="Kim K.M."/>
            <person name="Shin Y."/>
            <person name="Jung M."/>
            <person name="Lee S.J."/>
            <person name="Yim H.S."/>
            <person name="Lee J.H."/>
            <person name="Bhattacharya D."/>
            <person name="Yoon H.S."/>
        </authorList>
    </citation>
    <scope>NUCLEOTIDE SEQUENCE [LARGE SCALE GENOMIC DNA]</scope>
    <source>
        <strain evidence="13 14">SKKU-2015</strain>
        <tissue evidence="13">Whole body</tissue>
    </source>
</reference>
<evidence type="ECO:0000256" key="6">
    <source>
        <dbReference type="ARBA" id="ARBA00022692"/>
    </source>
</evidence>
<dbReference type="AlphaFoldDB" id="A0A2V3J2N8"/>
<evidence type="ECO:0000256" key="12">
    <source>
        <dbReference type="ARBA" id="ARBA00023136"/>
    </source>
</evidence>
<dbReference type="STRING" id="448386.A0A2V3J2N8"/>
<evidence type="ECO:0000256" key="3">
    <source>
        <dbReference type="ARBA" id="ARBA00008388"/>
    </source>
</evidence>
<evidence type="ECO:0000256" key="10">
    <source>
        <dbReference type="ARBA" id="ARBA00023002"/>
    </source>
</evidence>
<dbReference type="PANTHER" id="PTHR31803:SF3">
    <property type="entry name" value="ALTERNATIVE OXIDASE"/>
    <property type="match status" value="1"/>
</dbReference>
<evidence type="ECO:0000256" key="1">
    <source>
        <dbReference type="ARBA" id="ARBA00001962"/>
    </source>
</evidence>
<dbReference type="Gene3D" id="1.20.1260.140">
    <property type="entry name" value="Alternative oxidase"/>
    <property type="match status" value="1"/>
</dbReference>
<dbReference type="GO" id="GO:0046872">
    <property type="term" value="F:metal ion binding"/>
    <property type="evidence" value="ECO:0007669"/>
    <property type="project" value="UniProtKB-KW"/>
</dbReference>
<dbReference type="GO" id="GO:0016020">
    <property type="term" value="C:membrane"/>
    <property type="evidence" value="ECO:0007669"/>
    <property type="project" value="UniProtKB-SubCell"/>
</dbReference>
<keyword evidence="4" id="KW-0813">Transport</keyword>
<keyword evidence="10" id="KW-0560">Oxidoreductase</keyword>
<evidence type="ECO:0000256" key="9">
    <source>
        <dbReference type="ARBA" id="ARBA00022989"/>
    </source>
</evidence>
<dbReference type="EMBL" id="NBIV01000012">
    <property type="protein sequence ID" value="PXF48645.1"/>
    <property type="molecule type" value="Genomic_DNA"/>
</dbReference>
<evidence type="ECO:0000256" key="2">
    <source>
        <dbReference type="ARBA" id="ARBA00004370"/>
    </source>
</evidence>
<evidence type="ECO:0000256" key="4">
    <source>
        <dbReference type="ARBA" id="ARBA00022448"/>
    </source>
</evidence>
<evidence type="ECO:0000313" key="14">
    <source>
        <dbReference type="Proteomes" id="UP000247409"/>
    </source>
</evidence>
<comment type="similarity">
    <text evidence="3">Belongs to the alternative oxidase family.</text>
</comment>
<dbReference type="Pfam" id="PF01786">
    <property type="entry name" value="AOX"/>
    <property type="match status" value="1"/>
</dbReference>
<evidence type="ECO:0000256" key="8">
    <source>
        <dbReference type="ARBA" id="ARBA00022982"/>
    </source>
</evidence>
<name>A0A2V3J2N8_9FLOR</name>
<dbReference type="GO" id="GO:0009916">
    <property type="term" value="F:alternative oxidase activity"/>
    <property type="evidence" value="ECO:0007669"/>
    <property type="project" value="InterPro"/>
</dbReference>
<dbReference type="InterPro" id="IPR002680">
    <property type="entry name" value="AOX"/>
</dbReference>
<dbReference type="InterPro" id="IPR038659">
    <property type="entry name" value="AOX_sf"/>
</dbReference>
<keyword evidence="6" id="KW-0812">Transmembrane</keyword>
<comment type="cofactor">
    <cofactor evidence="1">
        <name>Fe cation</name>
        <dbReference type="ChEBI" id="CHEBI:24875"/>
    </cofactor>
</comment>